<reference evidence="1 2" key="1">
    <citation type="journal article" date="2006" name="PLoS Genet.">
        <title>Comparative genomics of emerging human ehrlichiosis agents.</title>
        <authorList>
            <person name="Dunning Hotopp J.C."/>
            <person name="Lin M."/>
            <person name="Madupu R."/>
            <person name="Crabtree J."/>
            <person name="Angiuoli S.V."/>
            <person name="Eisen J.A."/>
            <person name="Seshadri R."/>
            <person name="Ren Q."/>
            <person name="Wu M."/>
            <person name="Utterback T.R."/>
            <person name="Smith S."/>
            <person name="Lewis M."/>
            <person name="Khouri H."/>
            <person name="Zhang C."/>
            <person name="Niu H."/>
            <person name="Lin Q."/>
            <person name="Ohashi N."/>
            <person name="Zhi N."/>
            <person name="Nelson W."/>
            <person name="Brinkac L.M."/>
            <person name="Dodson R.J."/>
            <person name="Rosovitz M.J."/>
            <person name="Sundaram J."/>
            <person name="Daugherty S.C."/>
            <person name="Davidsen T."/>
            <person name="Durkin A.S."/>
            <person name="Gwinn M."/>
            <person name="Haft D.H."/>
            <person name="Selengut J.D."/>
            <person name="Sullivan S.A."/>
            <person name="Zafar N."/>
            <person name="Zhou L."/>
            <person name="Benahmed F."/>
            <person name="Forberger H."/>
            <person name="Halpin R."/>
            <person name="Mulligan S."/>
            <person name="Robinson J."/>
            <person name="White O."/>
            <person name="Rikihisa Y."/>
            <person name="Tettelin H."/>
        </authorList>
    </citation>
    <scope>NUCLEOTIDE SEQUENCE [LARGE SCALE GENOMIC DNA]</scope>
    <source>
        <strain evidence="2">ATCC CRL-10679 / Arkansas</strain>
    </source>
</reference>
<organism evidence="1 2">
    <name type="scientific">Ehrlichia chaffeensis (strain ATCC CRL-10679 / Arkansas)</name>
    <dbReference type="NCBI Taxonomy" id="205920"/>
    <lineage>
        <taxon>Bacteria</taxon>
        <taxon>Pseudomonadati</taxon>
        <taxon>Pseudomonadota</taxon>
        <taxon>Alphaproteobacteria</taxon>
        <taxon>Rickettsiales</taxon>
        <taxon>Anaplasmataceae</taxon>
        <taxon>Ehrlichia</taxon>
    </lineage>
</organism>
<keyword evidence="2" id="KW-1185">Reference proteome</keyword>
<dbReference type="PANTHER" id="PTHR34472:SF1">
    <property type="entry name" value="SULFUR CARRIER PROTEIN THIS"/>
    <property type="match status" value="1"/>
</dbReference>
<dbReference type="AlphaFoldDB" id="Q2GHQ5"/>
<dbReference type="NCBIfam" id="TIGR01683">
    <property type="entry name" value="thiS"/>
    <property type="match status" value="1"/>
</dbReference>
<dbReference type="RefSeq" id="WP_006011815.1">
    <property type="nucleotide sequence ID" value="NC_007799.1"/>
</dbReference>
<dbReference type="InterPro" id="IPR010035">
    <property type="entry name" value="Thi_S"/>
</dbReference>
<proteinExistence type="predicted"/>
<accession>Q2GHQ5</accession>
<evidence type="ECO:0000313" key="1">
    <source>
        <dbReference type="EMBL" id="ABD44555.1"/>
    </source>
</evidence>
<dbReference type="InterPro" id="IPR003749">
    <property type="entry name" value="ThiS/MoaD-like"/>
</dbReference>
<gene>
    <name evidence="1" type="primary">thiS</name>
    <name evidence="1" type="ordered locus">ECH_0204</name>
</gene>
<dbReference type="EMBL" id="CP000236">
    <property type="protein sequence ID" value="ABD44555.1"/>
    <property type="molecule type" value="Genomic_DNA"/>
</dbReference>
<dbReference type="HOGENOM" id="CLU_174611_2_0_5"/>
<dbReference type="InterPro" id="IPR012675">
    <property type="entry name" value="Beta-grasp_dom_sf"/>
</dbReference>
<dbReference type="Pfam" id="PF02597">
    <property type="entry name" value="ThiS"/>
    <property type="match status" value="1"/>
</dbReference>
<dbReference type="CDD" id="cd00565">
    <property type="entry name" value="Ubl_ThiS"/>
    <property type="match status" value="1"/>
</dbReference>
<dbReference type="STRING" id="205920.ECH_0204"/>
<dbReference type="SUPFAM" id="SSF54285">
    <property type="entry name" value="MoaD/ThiS"/>
    <property type="match status" value="1"/>
</dbReference>
<dbReference type="Gene3D" id="3.10.20.30">
    <property type="match status" value="1"/>
</dbReference>
<dbReference type="KEGG" id="ech:ECH_0204"/>
<sequence>MSDVLITVVVNQKKMLFKPGLTLSEVLNECNYDTDLPFAVAVNRSLVVRNKYDSTYLNDEDIVDIVYPMQGG</sequence>
<dbReference type="Proteomes" id="UP000008320">
    <property type="component" value="Chromosome"/>
</dbReference>
<dbReference type="InterPro" id="IPR016155">
    <property type="entry name" value="Mopterin_synth/thiamin_S_b"/>
</dbReference>
<dbReference type="PANTHER" id="PTHR34472">
    <property type="entry name" value="SULFUR CARRIER PROTEIN THIS"/>
    <property type="match status" value="1"/>
</dbReference>
<protein>
    <submittedName>
        <fullName evidence="1">Thiamine biosynthesis protein ThiS</fullName>
    </submittedName>
</protein>
<name>Q2GHQ5_EHRCR</name>
<dbReference type="OrthoDB" id="197113at2"/>
<dbReference type="eggNOG" id="COG2104">
    <property type="taxonomic scope" value="Bacteria"/>
</dbReference>
<evidence type="ECO:0000313" key="2">
    <source>
        <dbReference type="Proteomes" id="UP000008320"/>
    </source>
</evidence>